<feature type="compositionally biased region" description="Polar residues" evidence="1">
    <location>
        <begin position="218"/>
        <end position="230"/>
    </location>
</feature>
<dbReference type="EMBL" id="KV425554">
    <property type="protein sequence ID" value="KZT29270.1"/>
    <property type="molecule type" value="Genomic_DNA"/>
</dbReference>
<feature type="region of interest" description="Disordered" evidence="1">
    <location>
        <begin position="276"/>
        <end position="310"/>
    </location>
</feature>
<reference evidence="2 3" key="1">
    <citation type="journal article" date="2016" name="Mol. Biol. Evol.">
        <title>Comparative Genomics of Early-Diverging Mushroom-Forming Fungi Provides Insights into the Origins of Lignocellulose Decay Capabilities.</title>
        <authorList>
            <person name="Nagy L.G."/>
            <person name="Riley R."/>
            <person name="Tritt A."/>
            <person name="Adam C."/>
            <person name="Daum C."/>
            <person name="Floudas D."/>
            <person name="Sun H."/>
            <person name="Yadav J.S."/>
            <person name="Pangilinan J."/>
            <person name="Larsson K.H."/>
            <person name="Matsuura K."/>
            <person name="Barry K."/>
            <person name="Labutti K."/>
            <person name="Kuo R."/>
            <person name="Ohm R.A."/>
            <person name="Bhattacharya S.S."/>
            <person name="Shirouzu T."/>
            <person name="Yoshinaga Y."/>
            <person name="Martin F.M."/>
            <person name="Grigoriev I.V."/>
            <person name="Hibbett D.S."/>
        </authorList>
    </citation>
    <scope>NUCLEOTIDE SEQUENCE [LARGE SCALE GENOMIC DNA]</scope>
    <source>
        <strain evidence="2 3">HHB14362 ss-1</strain>
    </source>
</reference>
<evidence type="ECO:0000256" key="1">
    <source>
        <dbReference type="SAM" id="MobiDB-lite"/>
    </source>
</evidence>
<dbReference type="InParanoid" id="A0A165V7B8"/>
<proteinExistence type="predicted"/>
<gene>
    <name evidence="2" type="ORF">NEOLEDRAFT_586753</name>
</gene>
<dbReference type="Proteomes" id="UP000076761">
    <property type="component" value="Unassembled WGS sequence"/>
</dbReference>
<name>A0A165V7B8_9AGAM</name>
<protein>
    <submittedName>
        <fullName evidence="2">Uncharacterized protein</fullName>
    </submittedName>
</protein>
<evidence type="ECO:0000313" key="3">
    <source>
        <dbReference type="Proteomes" id="UP000076761"/>
    </source>
</evidence>
<sequence>MSASPSSSRSRERGASLDLAWARDELASTTRKLSRVQEWLTHTIQTIEEESRTLQSEVLELRVQKSNDRAVIDALRTENERLKSRVDPPANARMQKDRDAILEKLRKTRKKMQDLLEETKSENDDDARHIPSEPSGSHHVGESDALGMSHTVAGANSEAGRLAVCSIAKSPECQKSNEMFPLESLQPLSEIRLGKRPTEKVPVEQGGQLVTKIYQKSESTGSLSGSGNTAKTHRVADAKTPELTSPRVFGAASGHGLSPNVTPTLCELGQGVPAVDAKGKRKASAASSQREASSSGGAGSARTDDEPEASGWVSGTAAAVAEHHMVFDGAASDRRLYLQHTKPPASSMIVFGPLSEDDLRRYVDLSLEDLTSIRLPLIEEHRVRVFIKERMAFLYDPIFWEPPRSSYLVNWASESANRETEWDIMIANEPSPVFHTFVFPLEKQVWYYVGAFRWKPKLLKNIWESLLPQEKHQLALILMERWQDGPGVAEISEMLTDRRLKQLSFELNGDQYIDSSEAFREELAERMRTKR</sequence>
<feature type="compositionally biased region" description="Basic and acidic residues" evidence="1">
    <location>
        <begin position="117"/>
        <end position="131"/>
    </location>
</feature>
<dbReference type="OrthoDB" id="2985494at2759"/>
<organism evidence="2 3">
    <name type="scientific">Neolentinus lepideus HHB14362 ss-1</name>
    <dbReference type="NCBI Taxonomy" id="1314782"/>
    <lineage>
        <taxon>Eukaryota</taxon>
        <taxon>Fungi</taxon>
        <taxon>Dikarya</taxon>
        <taxon>Basidiomycota</taxon>
        <taxon>Agaricomycotina</taxon>
        <taxon>Agaricomycetes</taxon>
        <taxon>Gloeophyllales</taxon>
        <taxon>Gloeophyllaceae</taxon>
        <taxon>Neolentinus</taxon>
    </lineage>
</organism>
<feature type="region of interest" description="Disordered" evidence="1">
    <location>
        <begin position="218"/>
        <end position="243"/>
    </location>
</feature>
<accession>A0A165V7B8</accession>
<keyword evidence="3" id="KW-1185">Reference proteome</keyword>
<feature type="compositionally biased region" description="Low complexity" evidence="1">
    <location>
        <begin position="284"/>
        <end position="295"/>
    </location>
</feature>
<feature type="region of interest" description="Disordered" evidence="1">
    <location>
        <begin position="117"/>
        <end position="144"/>
    </location>
</feature>
<evidence type="ECO:0000313" key="2">
    <source>
        <dbReference type="EMBL" id="KZT29270.1"/>
    </source>
</evidence>
<dbReference type="AlphaFoldDB" id="A0A165V7B8"/>